<dbReference type="AlphaFoldDB" id="A0A0C1LJQ5"/>
<dbReference type="RefSeq" id="WP_039137665.1">
    <property type="nucleotide sequence ID" value="NZ_JSVC01000005.1"/>
</dbReference>
<gene>
    <name evidence="2" type="ORF">OI18_04790</name>
</gene>
<dbReference type="Pfam" id="PF13091">
    <property type="entry name" value="PLDc_2"/>
    <property type="match status" value="2"/>
</dbReference>
<feature type="domain" description="PLD phosphodiesterase" evidence="1">
    <location>
        <begin position="110"/>
        <end position="137"/>
    </location>
</feature>
<dbReference type="GO" id="GO:0032049">
    <property type="term" value="P:cardiolipin biosynthetic process"/>
    <property type="evidence" value="ECO:0007669"/>
    <property type="project" value="UniProtKB-ARBA"/>
</dbReference>
<name>A0A0C1LJQ5_9BACT</name>
<dbReference type="CDD" id="cd09110">
    <property type="entry name" value="PLDc_CLS_1"/>
    <property type="match status" value="1"/>
</dbReference>
<dbReference type="GO" id="GO:0016020">
    <property type="term" value="C:membrane"/>
    <property type="evidence" value="ECO:0007669"/>
    <property type="project" value="TreeGrafter"/>
</dbReference>
<protein>
    <submittedName>
        <fullName evidence="2">Phospholipase</fullName>
    </submittedName>
</protein>
<accession>A0A0C1LJQ5</accession>
<evidence type="ECO:0000259" key="1">
    <source>
        <dbReference type="PROSITE" id="PS50035"/>
    </source>
</evidence>
<dbReference type="OrthoDB" id="9762009at2"/>
<dbReference type="PANTHER" id="PTHR21248">
    <property type="entry name" value="CARDIOLIPIN SYNTHASE"/>
    <property type="match status" value="1"/>
</dbReference>
<organism evidence="2 3">
    <name type="scientific">Flavihumibacter solisilvae</name>
    <dbReference type="NCBI Taxonomy" id="1349421"/>
    <lineage>
        <taxon>Bacteria</taxon>
        <taxon>Pseudomonadati</taxon>
        <taxon>Bacteroidota</taxon>
        <taxon>Chitinophagia</taxon>
        <taxon>Chitinophagales</taxon>
        <taxon>Chitinophagaceae</taxon>
        <taxon>Flavihumibacter</taxon>
    </lineage>
</organism>
<reference evidence="2 3" key="1">
    <citation type="submission" date="2014-11" db="EMBL/GenBank/DDBJ databases">
        <title>Genome sequence of Flavihumibacter solisilvae 3-3.</title>
        <authorList>
            <person name="Zhou G."/>
            <person name="Li M."/>
            <person name="Wang G."/>
        </authorList>
    </citation>
    <scope>NUCLEOTIDE SEQUENCE [LARGE SCALE GENOMIC DNA]</scope>
    <source>
        <strain evidence="2 3">3-3</strain>
    </source>
</reference>
<dbReference type="Proteomes" id="UP000031408">
    <property type="component" value="Unassembled WGS sequence"/>
</dbReference>
<dbReference type="STRING" id="1349421.OI18_04790"/>
<dbReference type="EMBL" id="JSVC01000005">
    <property type="protein sequence ID" value="KIC95583.1"/>
    <property type="molecule type" value="Genomic_DNA"/>
</dbReference>
<dbReference type="InterPro" id="IPR001736">
    <property type="entry name" value="PLipase_D/transphosphatidylase"/>
</dbReference>
<keyword evidence="3" id="KW-1185">Reference proteome</keyword>
<proteinExistence type="predicted"/>
<dbReference type="SMART" id="SM00155">
    <property type="entry name" value="PLDc"/>
    <property type="match status" value="2"/>
</dbReference>
<dbReference type="PROSITE" id="PS50035">
    <property type="entry name" value="PLD"/>
    <property type="match status" value="1"/>
</dbReference>
<evidence type="ECO:0000313" key="3">
    <source>
        <dbReference type="Proteomes" id="UP000031408"/>
    </source>
</evidence>
<dbReference type="GO" id="GO:0008808">
    <property type="term" value="F:cardiolipin synthase activity"/>
    <property type="evidence" value="ECO:0007669"/>
    <property type="project" value="TreeGrafter"/>
</dbReference>
<dbReference type="SUPFAM" id="SSF56024">
    <property type="entry name" value="Phospholipase D/nuclease"/>
    <property type="match status" value="2"/>
</dbReference>
<evidence type="ECO:0000313" key="2">
    <source>
        <dbReference type="EMBL" id="KIC95583.1"/>
    </source>
</evidence>
<dbReference type="InterPro" id="IPR025202">
    <property type="entry name" value="PLD-like_dom"/>
</dbReference>
<dbReference type="Gene3D" id="3.30.870.10">
    <property type="entry name" value="Endonuclease Chain A"/>
    <property type="match status" value="2"/>
</dbReference>
<dbReference type="PANTHER" id="PTHR21248:SF23">
    <property type="entry name" value="CARDIOLIPIN SYNTHASE B"/>
    <property type="match status" value="1"/>
</dbReference>
<comment type="caution">
    <text evidence="2">The sequence shown here is derived from an EMBL/GenBank/DDBJ whole genome shotgun (WGS) entry which is preliminary data.</text>
</comment>
<sequence length="390" mass="45306">MEKSFPQVGYTIHNRVQLIRGGKEYFSHLTELIRSARQSFHLQIYIIDGDETGREILGELMAAAARGVAVFVLADGYASQGVTKQLSELKASGVKFRWFEPLLRSKHFYFGRRLHHKVAVADGSRALVGGINLSNRYNDLSDQPAWLDWAILTEGQAAGKLFFICQDLWNKSGWGKKKSERFNLKLSAANIPDKCLVGVRREDWVRRRIEISSSYLKMLSHATRDVYMMSSYFLPGRIMRRSIAAAAARGVRITVITAGKSDIHMAKHAERYLYRWMIRKKMRLYEYQPKVLHGKISCADGQWATTGSYNLNFLSAYASIELNLEVLDEEFAASVREQLEEIIRQDCVRITEDDLVKHYPWYVRFWQRISYDLIRFAFYLFTFYFKQDRK</sequence>